<protein>
    <submittedName>
        <fullName evidence="3">Transfer protein TraA</fullName>
    </submittedName>
</protein>
<dbReference type="SUPFAM" id="SSF55464">
    <property type="entry name" value="Origin of replication-binding domain, RBD-like"/>
    <property type="match status" value="1"/>
</dbReference>
<dbReference type="EMBL" id="CP031165">
    <property type="protein sequence ID" value="AXV06738.1"/>
    <property type="molecule type" value="Genomic_DNA"/>
</dbReference>
<proteinExistence type="predicted"/>
<organism evidence="3 4">
    <name type="scientific">Euzebya pacifica</name>
    <dbReference type="NCBI Taxonomy" id="1608957"/>
    <lineage>
        <taxon>Bacteria</taxon>
        <taxon>Bacillati</taxon>
        <taxon>Actinomycetota</taxon>
        <taxon>Nitriliruptoria</taxon>
        <taxon>Euzebyales</taxon>
    </lineage>
</organism>
<accession>A0A346XWZ1</accession>
<dbReference type="Gene3D" id="2.30.30.940">
    <property type="match status" value="1"/>
</dbReference>
<dbReference type="Gene3D" id="3.40.50.300">
    <property type="entry name" value="P-loop containing nucleotide triphosphate hydrolases"/>
    <property type="match status" value="2"/>
</dbReference>
<feature type="region of interest" description="Disordered" evidence="1">
    <location>
        <begin position="1"/>
        <end position="88"/>
    </location>
</feature>
<evidence type="ECO:0000313" key="4">
    <source>
        <dbReference type="Proteomes" id="UP000264006"/>
    </source>
</evidence>
<feature type="domain" description="TrwC relaxase" evidence="2">
    <location>
        <begin position="99"/>
        <end position="418"/>
    </location>
</feature>
<feature type="compositionally biased region" description="Basic and acidic residues" evidence="1">
    <location>
        <begin position="1"/>
        <end position="11"/>
    </location>
</feature>
<dbReference type="Pfam" id="PF13604">
    <property type="entry name" value="AAA_30"/>
    <property type="match status" value="1"/>
</dbReference>
<name>A0A346XWZ1_9ACTN</name>
<evidence type="ECO:0000313" key="3">
    <source>
        <dbReference type="EMBL" id="AXV06738.1"/>
    </source>
</evidence>
<sequence length="1219" mass="130168">MVDQAHCDSGSRHGPPLKPDLHRPPHPVGDGTPLAHTTDAVASTGHAPSRPDDDRRHAASNPGPPSHTSCRQGPAGAGGTPPQHGRWSPVTVSMRVMSAGSGYRYLLDSVAVGDGHRPALDYFTAAGTPPGRWLGAGLAQLGDAGVRAGTRVEEAHLARLFGEGRDPVGGTALGRAYPSYTQGSGRRAVAGYDLTFSAPKSVSVLWALSPPSVQRRIWEAHHRAIDDVLGLFEREVAATRMGATGPDGAVAQVDVHGVAAVAFDHWDSRTGDPQLHTHVVVSNKVRTVTDGAWRSLDGRPVHAAMVALSEHYNGLLADRLARTLGVQWGLRARGADRNPALEVTGVPQSLLDGFSSRTAAIEQAKDQLIADYVATHGRQPTAGVVIRLRQQATLATRPDKQVRSLHDLTTSWHDRAARMLDDDPAQWAAGLVRPPATPVLSSGTPDVEQIAAAVLESTCERRSTWHHWNLHAEASRRLAGHRFDSPRAREAAVDQVVARAEAGSVPIEPPDLAPVPAALRRADGTSVFRPRHAVRYTSTGLLAAEDRLLRLSRDPTGPAAPDHVAATVVQLPDRDGRTPGNDQADAVVSIARSGRRVDLLVGPAGTGKTTTLAALRRVWEASHGPRSVVGLAPSAAAARVLADELSIATENTAKWLHDHRNDRAALTPGQLVIIDEATLAGTHTLDALATHAATVDAKVLLVGDPAQLAAVQAGGAFSLLATDRPDHPTLTEVRRFTTPWEADASLQLRRGDSACLNTYAANGRVHDGPTETMVDTAYTAWHADTRDGRHSLLIAPTRQLVTDLNARARTDLISAGHVNPLREVPLRDGTRASAGDRIVTRRNDRRLRAGRRWIRNGDHWTVTATHADGSLTATAPGGGPQVTLPAGYVAEHVDLGYATTTHRAQGSTVDTAHTIVTDALTREQLYVAMSRGRHANSAHVCTDTPDAEPHTAHPRTATDVLAAVLARTGAEESAHARVRRAQDRAGSIATLAAEYETIANAAQHHRWTQLLETNLPDPLAQRVIRSPAFGPLAAALRMADAHGCTPEQVLPDLLTRGGWRGARDPAAVLRHRVLSHLRSVGPDGTPKLVAGFLPEATGTMDPTMAAALDTRRELILLRARDLVRTAIADRRPWVVSLGPPPPDRDRRRAWTRALVTIAAYRDRHDIHADTPLGTTRPSHPAHALAAAALHRARTLAHRPATTGHRASRAPSRAHDGPGM</sequence>
<dbReference type="Proteomes" id="UP000264006">
    <property type="component" value="Chromosome"/>
</dbReference>
<reference evidence="3 4" key="1">
    <citation type="submission" date="2018-09" db="EMBL/GenBank/DDBJ databases">
        <title>Complete genome sequence of Euzebya sp. DY32-46 isolated from seawater of Pacific Ocean.</title>
        <authorList>
            <person name="Xu L."/>
            <person name="Wu Y.-H."/>
            <person name="Xu X.-W."/>
        </authorList>
    </citation>
    <scope>NUCLEOTIDE SEQUENCE [LARGE SCALE GENOMIC DNA]</scope>
    <source>
        <strain evidence="3 4">DY32-46</strain>
    </source>
</reference>
<keyword evidence="4" id="KW-1185">Reference proteome</keyword>
<dbReference type="NCBIfam" id="NF041492">
    <property type="entry name" value="MobF"/>
    <property type="match status" value="1"/>
</dbReference>
<dbReference type="SUPFAM" id="SSF52540">
    <property type="entry name" value="P-loop containing nucleoside triphosphate hydrolases"/>
    <property type="match status" value="2"/>
</dbReference>
<feature type="region of interest" description="Disordered" evidence="1">
    <location>
        <begin position="1197"/>
        <end position="1219"/>
    </location>
</feature>
<dbReference type="Pfam" id="PF08751">
    <property type="entry name" value="TrwC"/>
    <property type="match status" value="1"/>
</dbReference>
<evidence type="ECO:0000259" key="2">
    <source>
        <dbReference type="Pfam" id="PF08751"/>
    </source>
</evidence>
<dbReference type="KEGG" id="euz:DVS28_a2053"/>
<dbReference type="CDD" id="cd18809">
    <property type="entry name" value="SF1_C_RecD"/>
    <property type="match status" value="1"/>
</dbReference>
<dbReference type="AlphaFoldDB" id="A0A346XWZ1"/>
<evidence type="ECO:0000256" key="1">
    <source>
        <dbReference type="SAM" id="MobiDB-lite"/>
    </source>
</evidence>
<dbReference type="InterPro" id="IPR014862">
    <property type="entry name" value="TrwC"/>
</dbReference>
<gene>
    <name evidence="3" type="ORF">DVS28_a2053</name>
</gene>
<dbReference type="InterPro" id="IPR027417">
    <property type="entry name" value="P-loop_NTPase"/>
</dbReference>